<organism evidence="1 2">
    <name type="scientific">Mediterraneibacter faecis</name>
    <dbReference type="NCBI Taxonomy" id="592978"/>
    <lineage>
        <taxon>Bacteria</taxon>
        <taxon>Bacillati</taxon>
        <taxon>Bacillota</taxon>
        <taxon>Clostridia</taxon>
        <taxon>Lachnospirales</taxon>
        <taxon>Lachnospiraceae</taxon>
        <taxon>Mediterraneibacter</taxon>
    </lineage>
</organism>
<name>A0A844KCZ0_9FIRM</name>
<accession>A0A844KCZ0</accession>
<dbReference type="Proteomes" id="UP000448177">
    <property type="component" value="Unassembled WGS sequence"/>
</dbReference>
<keyword evidence="2" id="KW-1185">Reference proteome</keyword>
<proteinExistence type="predicted"/>
<dbReference type="AlphaFoldDB" id="A0A844KCZ0"/>
<evidence type="ECO:0000313" key="1">
    <source>
        <dbReference type="EMBL" id="MTR76173.1"/>
    </source>
</evidence>
<evidence type="ECO:0000313" key="2">
    <source>
        <dbReference type="Proteomes" id="UP000448177"/>
    </source>
</evidence>
<gene>
    <name evidence="1" type="ORF">GMD21_05680</name>
</gene>
<protein>
    <submittedName>
        <fullName evidence="1">Uncharacterized protein</fullName>
    </submittedName>
</protein>
<dbReference type="RefSeq" id="WP_055156247.1">
    <property type="nucleotide sequence ID" value="NZ_WNAF01000002.1"/>
</dbReference>
<dbReference type="EMBL" id="WNAF01000002">
    <property type="protein sequence ID" value="MTR76173.1"/>
    <property type="molecule type" value="Genomic_DNA"/>
</dbReference>
<comment type="caution">
    <text evidence="1">The sequence shown here is derived from an EMBL/GenBank/DDBJ whole genome shotgun (WGS) entry which is preliminary data.</text>
</comment>
<reference evidence="1 2" key="1">
    <citation type="journal article" date="2019" name="Nat. Med.">
        <title>A library of human gut bacterial isolates paired with longitudinal multiomics data enables mechanistic microbiome research.</title>
        <authorList>
            <person name="Poyet M."/>
            <person name="Groussin M."/>
            <person name="Gibbons S.M."/>
            <person name="Avila-Pacheco J."/>
            <person name="Jiang X."/>
            <person name="Kearney S.M."/>
            <person name="Perrotta A.R."/>
            <person name="Berdy B."/>
            <person name="Zhao S."/>
            <person name="Lieberman T.D."/>
            <person name="Swanson P.K."/>
            <person name="Smith M."/>
            <person name="Roesemann S."/>
            <person name="Alexander J.E."/>
            <person name="Rich S.A."/>
            <person name="Livny J."/>
            <person name="Vlamakis H."/>
            <person name="Clish C."/>
            <person name="Bullock K."/>
            <person name="Deik A."/>
            <person name="Scott J."/>
            <person name="Pierce K.A."/>
            <person name="Xavier R.J."/>
            <person name="Alm E.J."/>
        </authorList>
    </citation>
    <scope>NUCLEOTIDE SEQUENCE [LARGE SCALE GENOMIC DNA]</scope>
    <source>
        <strain evidence="1 2">BIOML-A1</strain>
    </source>
</reference>
<sequence>MDATTLGFGISETFTGQYLNSKPIYQKMISAGALPNNTMKSISTGITGADYVWVDMENSFAFNSGASYPIPYVDPRAVANSIGVRITSNGATVIVSTGANWSTYSGSITLRYTKK</sequence>